<comment type="function">
    <text evidence="6">Binds to the 23S rRNA.</text>
</comment>
<keyword evidence="2 6" id="KW-0699">rRNA-binding</keyword>
<keyword evidence="4 6" id="KW-0689">Ribosomal protein</keyword>
<comment type="similarity">
    <text evidence="1 6">Belongs to the bacterial ribosomal protein bL9 family.</text>
</comment>
<dbReference type="GO" id="GO:0006412">
    <property type="term" value="P:translation"/>
    <property type="evidence" value="ECO:0007669"/>
    <property type="project" value="UniProtKB-UniRule"/>
</dbReference>
<dbReference type="PROSITE" id="PS00651">
    <property type="entry name" value="RIBOSOMAL_L9"/>
    <property type="match status" value="1"/>
</dbReference>
<dbReference type="RefSeq" id="YP_009392765.1">
    <property type="nucleotide sequence ID" value="NC_035264.1"/>
</dbReference>
<dbReference type="SUPFAM" id="SSF55653">
    <property type="entry name" value="Ribosomal protein L9 C-domain"/>
    <property type="match status" value="1"/>
</dbReference>
<dbReference type="GO" id="GO:0009507">
    <property type="term" value="C:chloroplast"/>
    <property type="evidence" value="ECO:0007669"/>
    <property type="project" value="UniProtKB-SubCell"/>
</dbReference>
<evidence type="ECO:0000256" key="2">
    <source>
        <dbReference type="ARBA" id="ARBA00022730"/>
    </source>
</evidence>
<evidence type="ECO:0000256" key="4">
    <source>
        <dbReference type="ARBA" id="ARBA00022980"/>
    </source>
</evidence>
<dbReference type="InterPro" id="IPR009027">
    <property type="entry name" value="Ribosomal_bL9/RNase_H1_N"/>
</dbReference>
<organism evidence="8">
    <name type="scientific">Bostrychia tenella</name>
    <dbReference type="NCBI Taxonomy" id="324755"/>
    <lineage>
        <taxon>Eukaryota</taxon>
        <taxon>Rhodophyta</taxon>
        <taxon>Florideophyceae</taxon>
        <taxon>Rhodymeniophycidae</taxon>
        <taxon>Ceramiales</taxon>
        <taxon>Rhodomelaceae</taxon>
        <taxon>Bostrychia</taxon>
    </lineage>
</organism>
<keyword evidence="3 6" id="KW-0694">RNA-binding</keyword>
<evidence type="ECO:0000313" key="8">
    <source>
        <dbReference type="EMBL" id="ARW61327.1"/>
    </source>
</evidence>
<dbReference type="GO" id="GO:0005840">
    <property type="term" value="C:ribosome"/>
    <property type="evidence" value="ECO:0007669"/>
    <property type="project" value="UniProtKB-KW"/>
</dbReference>
<evidence type="ECO:0000256" key="1">
    <source>
        <dbReference type="ARBA" id="ARBA00010605"/>
    </source>
</evidence>
<dbReference type="InterPro" id="IPR036791">
    <property type="entry name" value="Ribosomal_bL9_C_sf"/>
</dbReference>
<dbReference type="Gene3D" id="3.40.5.10">
    <property type="entry name" value="Ribosomal protein L9, N-terminal domain"/>
    <property type="match status" value="1"/>
</dbReference>
<evidence type="ECO:0000256" key="5">
    <source>
        <dbReference type="ARBA" id="ARBA00023274"/>
    </source>
</evidence>
<name>A0A1Z1M5I3_9FLOR</name>
<dbReference type="InterPro" id="IPR036935">
    <property type="entry name" value="Ribosomal_bL9_N_sf"/>
</dbReference>
<proteinExistence type="inferred from homology"/>
<dbReference type="SUPFAM" id="SSF55658">
    <property type="entry name" value="L9 N-domain-like"/>
    <property type="match status" value="1"/>
</dbReference>
<comment type="subcellular location">
    <subcellularLocation>
        <location evidence="6">Plastid</location>
        <location evidence="6">Chloroplast</location>
    </subcellularLocation>
</comment>
<evidence type="ECO:0000256" key="3">
    <source>
        <dbReference type="ARBA" id="ARBA00022884"/>
    </source>
</evidence>
<dbReference type="InterPro" id="IPR020594">
    <property type="entry name" value="Ribosomal_bL9_bac/chp"/>
</dbReference>
<sequence>MKKKISIILIKDYLNIGNKGDIAEVRAGYAFNYLVPYKIAEITTENKVKHLQMIDQITSNHIKANEITKNRIKQKLENLQKISIYRKKGKNNYIFGQVTEKDISIYVLKYAGIKLDKKQIKIPNIKQLGAFTTQIKLSNNINLNLKLNILPVNT</sequence>
<dbReference type="Pfam" id="PF01281">
    <property type="entry name" value="Ribosomal_L9_N"/>
    <property type="match status" value="1"/>
</dbReference>
<dbReference type="EMBL" id="MF101417">
    <property type="protein sequence ID" value="ARW61327.1"/>
    <property type="molecule type" value="Genomic_DNA"/>
</dbReference>
<dbReference type="PANTHER" id="PTHR21368">
    <property type="entry name" value="50S RIBOSOMAL PROTEIN L9"/>
    <property type="match status" value="1"/>
</dbReference>
<evidence type="ECO:0000259" key="7">
    <source>
        <dbReference type="PROSITE" id="PS00651"/>
    </source>
</evidence>
<gene>
    <name evidence="6 8" type="primary">rpl9</name>
</gene>
<dbReference type="InterPro" id="IPR000244">
    <property type="entry name" value="Ribosomal_bL9"/>
</dbReference>
<dbReference type="GO" id="GO:0019843">
    <property type="term" value="F:rRNA binding"/>
    <property type="evidence" value="ECO:0007669"/>
    <property type="project" value="UniProtKB-UniRule"/>
</dbReference>
<reference evidence="8" key="1">
    <citation type="journal article" date="2017" name="J. Phycol.">
        <title>Analysis of chloroplast genomes and a supermatrix inform reclassification of the Rhodomelaceae (Rhodophyta).</title>
        <authorList>
            <person name="Diaz-Tapia P."/>
            <person name="Maggs C.A."/>
            <person name="West J.A."/>
            <person name="Verbruggen H."/>
        </authorList>
    </citation>
    <scope>NUCLEOTIDE SEQUENCE</scope>
    <source>
        <strain evidence="8">JW3079</strain>
    </source>
</reference>
<feature type="domain" description="Ribosomal protein L9" evidence="7">
    <location>
        <begin position="17"/>
        <end position="44"/>
    </location>
</feature>
<keyword evidence="8" id="KW-0150">Chloroplast</keyword>
<protein>
    <recommendedName>
        <fullName evidence="6">Large ribosomal subunit protein bL9c</fullName>
    </recommendedName>
</protein>
<dbReference type="HAMAP" id="MF_00503">
    <property type="entry name" value="Ribosomal_bL9"/>
    <property type="match status" value="1"/>
</dbReference>
<dbReference type="Pfam" id="PF03948">
    <property type="entry name" value="Ribosomal_L9_C"/>
    <property type="match status" value="1"/>
</dbReference>
<dbReference type="NCBIfam" id="TIGR00158">
    <property type="entry name" value="L9"/>
    <property type="match status" value="1"/>
</dbReference>
<dbReference type="GeneID" id="33354349"/>
<keyword evidence="8" id="KW-0934">Plastid</keyword>
<dbReference type="GO" id="GO:1990904">
    <property type="term" value="C:ribonucleoprotein complex"/>
    <property type="evidence" value="ECO:0007669"/>
    <property type="project" value="UniProtKB-KW"/>
</dbReference>
<accession>A0A1Z1M5I3</accession>
<dbReference type="InterPro" id="IPR020069">
    <property type="entry name" value="Ribosomal_bL9_C"/>
</dbReference>
<geneLocation type="chloroplast" evidence="8"/>
<keyword evidence="5 6" id="KW-0687">Ribonucleoprotein</keyword>
<evidence type="ECO:0000256" key="6">
    <source>
        <dbReference type="HAMAP-Rule" id="MF_00503"/>
    </source>
</evidence>
<dbReference type="AlphaFoldDB" id="A0A1Z1M5I3"/>
<dbReference type="Gene3D" id="3.10.430.100">
    <property type="entry name" value="Ribosomal protein L9, C-terminal domain"/>
    <property type="match status" value="1"/>
</dbReference>
<dbReference type="InterPro" id="IPR020070">
    <property type="entry name" value="Ribosomal_bL9_N"/>
</dbReference>
<dbReference type="GO" id="GO:0003735">
    <property type="term" value="F:structural constituent of ribosome"/>
    <property type="evidence" value="ECO:0007669"/>
    <property type="project" value="InterPro"/>
</dbReference>